<dbReference type="EMBL" id="BMHH01000028">
    <property type="protein sequence ID" value="GGB10120.1"/>
    <property type="molecule type" value="Genomic_DNA"/>
</dbReference>
<accession>A0A916SQ60</accession>
<sequence>MNWDVRLHDAFEAEFLVFERGVQTELLAVAKLLAEYGPQLGRPYVDTLKGSKHTNMKEMRFSAADGEWRAAFAFDPERKAILLVAGDKSGVSQKRFYKQLIAKADSRLSDHLENLRSAKKGWSYGTEHRSGYSFPAPRPAGADRGAL</sequence>
<name>A0A916SQ60_9HYPH</name>
<dbReference type="AlphaFoldDB" id="A0A916SQ60"/>
<dbReference type="InterPro" id="IPR009241">
    <property type="entry name" value="HigB-like"/>
</dbReference>
<evidence type="ECO:0000313" key="2">
    <source>
        <dbReference type="Proteomes" id="UP000646478"/>
    </source>
</evidence>
<reference evidence="1" key="1">
    <citation type="journal article" date="2014" name="Int. J. Syst. Evol. Microbiol.">
        <title>Complete genome sequence of Corynebacterium casei LMG S-19264T (=DSM 44701T), isolated from a smear-ripened cheese.</title>
        <authorList>
            <consortium name="US DOE Joint Genome Institute (JGI-PGF)"/>
            <person name="Walter F."/>
            <person name="Albersmeier A."/>
            <person name="Kalinowski J."/>
            <person name="Ruckert C."/>
        </authorList>
    </citation>
    <scope>NUCLEOTIDE SEQUENCE</scope>
    <source>
        <strain evidence="1">CGMCC 1.15082</strain>
    </source>
</reference>
<dbReference type="Proteomes" id="UP000646478">
    <property type="component" value="Unassembled WGS sequence"/>
</dbReference>
<evidence type="ECO:0000313" key="1">
    <source>
        <dbReference type="EMBL" id="GGB10120.1"/>
    </source>
</evidence>
<gene>
    <name evidence="1" type="ORF">GCM10011491_42580</name>
</gene>
<keyword evidence="2" id="KW-1185">Reference proteome</keyword>
<proteinExistence type="predicted"/>
<reference evidence="1" key="2">
    <citation type="submission" date="2020-09" db="EMBL/GenBank/DDBJ databases">
        <authorList>
            <person name="Sun Q."/>
            <person name="Zhou Y."/>
        </authorList>
    </citation>
    <scope>NUCLEOTIDE SEQUENCE</scope>
    <source>
        <strain evidence="1">CGMCC 1.15082</strain>
    </source>
</reference>
<comment type="caution">
    <text evidence="1">The sequence shown here is derived from an EMBL/GenBank/DDBJ whole genome shotgun (WGS) entry which is preliminary data.</text>
</comment>
<protein>
    <submittedName>
        <fullName evidence="1">Toxin RelE</fullName>
    </submittedName>
</protein>
<organism evidence="1 2">
    <name type="scientific">Brucella endophytica</name>
    <dbReference type="NCBI Taxonomy" id="1963359"/>
    <lineage>
        <taxon>Bacteria</taxon>
        <taxon>Pseudomonadati</taxon>
        <taxon>Pseudomonadota</taxon>
        <taxon>Alphaproteobacteria</taxon>
        <taxon>Hyphomicrobiales</taxon>
        <taxon>Brucellaceae</taxon>
        <taxon>Brucella/Ochrobactrum group</taxon>
        <taxon>Brucella</taxon>
    </lineage>
</organism>
<dbReference type="Pfam" id="PF05973">
    <property type="entry name" value="Gp49"/>
    <property type="match status" value="1"/>
</dbReference>